<gene>
    <name evidence="1" type="ORF">DF051_29550</name>
</gene>
<organism evidence="1 2">
    <name type="scientific">Burkholderia contaminans</name>
    <dbReference type="NCBI Taxonomy" id="488447"/>
    <lineage>
        <taxon>Bacteria</taxon>
        <taxon>Pseudomonadati</taxon>
        <taxon>Pseudomonadota</taxon>
        <taxon>Betaproteobacteria</taxon>
        <taxon>Burkholderiales</taxon>
        <taxon>Burkholderiaceae</taxon>
        <taxon>Burkholderia</taxon>
        <taxon>Burkholderia cepacia complex</taxon>
    </lineage>
</organism>
<evidence type="ECO:0000313" key="1">
    <source>
        <dbReference type="EMBL" id="RQT09829.1"/>
    </source>
</evidence>
<proteinExistence type="predicted"/>
<protein>
    <submittedName>
        <fullName evidence="1">Uncharacterized protein</fullName>
    </submittedName>
</protein>
<dbReference type="RefSeq" id="WP_124583536.1">
    <property type="nucleotide sequence ID" value="NZ_QTQV01000021.1"/>
</dbReference>
<dbReference type="EMBL" id="QTQV01000021">
    <property type="protein sequence ID" value="RQT09829.1"/>
    <property type="molecule type" value="Genomic_DNA"/>
</dbReference>
<dbReference type="Proteomes" id="UP000277921">
    <property type="component" value="Unassembled WGS sequence"/>
</dbReference>
<reference evidence="1 2" key="1">
    <citation type="submission" date="2018-08" db="EMBL/GenBank/DDBJ databases">
        <title>Comparative analysis of Burkholderia isolates from Puerto Rico.</title>
        <authorList>
            <person name="Hall C."/>
            <person name="Sahl J."/>
            <person name="Wagner D."/>
        </authorList>
    </citation>
    <scope>NUCLEOTIDE SEQUENCE [LARGE SCALE GENOMIC DNA]</scope>
    <source>
        <strain evidence="1 2">Bp9025</strain>
    </source>
</reference>
<comment type="caution">
    <text evidence="1">The sequence shown here is derived from an EMBL/GenBank/DDBJ whole genome shotgun (WGS) entry which is preliminary data.</text>
</comment>
<sequence>MTLKKTITVEQTGAPASTHRIDSVTISYTTNTTSVQMSSFYDDAAKKANLAPLANSMLSVEGVPKSGKDPKAYVESVLVAPVPEGENGDAMLRQYGTNRYAFAGADIVAD</sequence>
<evidence type="ECO:0000313" key="2">
    <source>
        <dbReference type="Proteomes" id="UP000277921"/>
    </source>
</evidence>
<name>A0A3N8QRJ7_9BURK</name>
<accession>A0A3N8QRJ7</accession>
<dbReference type="AlphaFoldDB" id="A0A3N8QRJ7"/>